<protein>
    <submittedName>
        <fullName evidence="4">Uncharacterized protein LOC111018613</fullName>
    </submittedName>
</protein>
<proteinExistence type="predicted"/>
<dbReference type="PANTHER" id="PTHR47813:SF2">
    <property type="entry name" value="UBIQUITIN-LIKE SUPERFAMILY PROTEIN"/>
    <property type="match status" value="1"/>
</dbReference>
<reference evidence="4" key="1">
    <citation type="submission" date="2025-08" db="UniProtKB">
        <authorList>
            <consortium name="RefSeq"/>
        </authorList>
    </citation>
    <scope>IDENTIFICATION</scope>
    <source>
        <strain evidence="4">OHB3-1</strain>
    </source>
</reference>
<dbReference type="OrthoDB" id="442921at2759"/>
<organism evidence="3 4">
    <name type="scientific">Momordica charantia</name>
    <name type="common">Bitter gourd</name>
    <name type="synonym">Balsam pear</name>
    <dbReference type="NCBI Taxonomy" id="3673"/>
    <lineage>
        <taxon>Eukaryota</taxon>
        <taxon>Viridiplantae</taxon>
        <taxon>Streptophyta</taxon>
        <taxon>Embryophyta</taxon>
        <taxon>Tracheophyta</taxon>
        <taxon>Spermatophyta</taxon>
        <taxon>Magnoliopsida</taxon>
        <taxon>eudicotyledons</taxon>
        <taxon>Gunneridae</taxon>
        <taxon>Pentapetalae</taxon>
        <taxon>rosids</taxon>
        <taxon>fabids</taxon>
        <taxon>Cucurbitales</taxon>
        <taxon>Cucurbitaceae</taxon>
        <taxon>Momordiceae</taxon>
        <taxon>Momordica</taxon>
    </lineage>
</organism>
<dbReference type="InterPro" id="IPR022617">
    <property type="entry name" value="Rad60/SUMO-like_dom"/>
</dbReference>
<keyword evidence="3" id="KW-1185">Reference proteome</keyword>
<feature type="region of interest" description="Disordered" evidence="1">
    <location>
        <begin position="25"/>
        <end position="59"/>
    </location>
</feature>
<dbReference type="GeneID" id="111018613"/>
<name>A0A6J1DBL7_MOMCH</name>
<dbReference type="CDD" id="cd01763">
    <property type="entry name" value="Ubl_SUMO_like"/>
    <property type="match status" value="1"/>
</dbReference>
<evidence type="ECO:0000256" key="1">
    <source>
        <dbReference type="SAM" id="MobiDB-lite"/>
    </source>
</evidence>
<dbReference type="Pfam" id="PF11976">
    <property type="entry name" value="Rad60-SLD"/>
    <property type="match status" value="1"/>
</dbReference>
<dbReference type="PANTHER" id="PTHR47813">
    <property type="entry name" value="UBIQUITIN-LIKE SUPERFAMILY PROTEIN"/>
    <property type="match status" value="1"/>
</dbReference>
<sequence>MADSAEEFEPLFDYSRVQPRTVVCLDDEDSDTSPAPFSKRAKISNPADTSSVNGNPKDKQVVEIEDEDWLPPPPKVSVDAKDMCGEDSTLKALRLKKQELASVALSAENLLRAVEESAKVDVGNTAPASVDLDLDDQTPVASKERPKIVISVQDNGKEEPKQYRLFMDEKLGRLFKLYAEILKLDPQSLVFTFDGDKISPEDTPAGLGMEDDDMIEVNVKPS</sequence>
<gene>
    <name evidence="4" type="primary">LOC111018613</name>
</gene>
<dbReference type="KEGG" id="mcha:111018613"/>
<feature type="domain" description="Rad60/SUMO-like" evidence="2">
    <location>
        <begin position="150"/>
        <end position="218"/>
    </location>
</feature>
<dbReference type="SUPFAM" id="SSF54236">
    <property type="entry name" value="Ubiquitin-like"/>
    <property type="match status" value="1"/>
</dbReference>
<evidence type="ECO:0000313" key="3">
    <source>
        <dbReference type="Proteomes" id="UP000504603"/>
    </source>
</evidence>
<dbReference type="InterPro" id="IPR029071">
    <property type="entry name" value="Ubiquitin-like_domsf"/>
</dbReference>
<evidence type="ECO:0000313" key="4">
    <source>
        <dbReference type="RefSeq" id="XP_022150476.1"/>
    </source>
</evidence>
<evidence type="ECO:0000259" key="2">
    <source>
        <dbReference type="Pfam" id="PF11976"/>
    </source>
</evidence>
<dbReference type="Gene3D" id="3.10.20.90">
    <property type="entry name" value="Phosphatidylinositol 3-kinase Catalytic Subunit, Chain A, domain 1"/>
    <property type="match status" value="1"/>
</dbReference>
<dbReference type="RefSeq" id="XP_022150476.1">
    <property type="nucleotide sequence ID" value="XM_022294784.1"/>
</dbReference>
<accession>A0A6J1DBL7</accession>
<dbReference type="Proteomes" id="UP000504603">
    <property type="component" value="Unplaced"/>
</dbReference>
<dbReference type="AlphaFoldDB" id="A0A6J1DBL7"/>